<dbReference type="EMBL" id="MU853766">
    <property type="protein sequence ID" value="KAK3943369.1"/>
    <property type="molecule type" value="Genomic_DNA"/>
</dbReference>
<dbReference type="Proteomes" id="UP001303473">
    <property type="component" value="Unassembled WGS sequence"/>
</dbReference>
<name>A0AAN6S7J1_9PEZI</name>
<keyword evidence="1" id="KW-0175">Coiled coil</keyword>
<sequence>MSSDVGSERTEQRIQEFIRAHKYKIQAGPGVELLSALLSWIPGRFCELETKIKEKDTLISNLTTDFNHAADRKEYWKRQCDQIEGKLAFVTRERDRWKVGCDTVNVTLANTQSQLKQKELDNQQLIQLNNHSQLQIEQLLQQNALIEAERQRDLQQFQATLDREIIRVNREKEDAIAERNRHINELKEEHAAQLANQYGNLQGIIKDQNLRIASFSIGNYVAISDQTFHINLEALSQKISNLASHVPRPDEQMFDRSLDPTNYLIRNAQQGSRIWPRFVRNVCWRVIMRGFFQYPLGFGALGAQGEGYNPLSYLYGMLAPEPKNLILPNDKKANEARGFLIERMLGRIKNPATEDAEDKRLSARFQENIDFVVADMHNMLQHCCNGSLPVEALAQQISSVVRGFGILALEMGSQRAHIQLETCSYGDRITPGELFKDESESTGGSDVQVDLMTQPCMVRIGDGREDLMSQVVISKGNVITLKHG</sequence>
<evidence type="ECO:0000313" key="2">
    <source>
        <dbReference type="EMBL" id="KAK3943369.1"/>
    </source>
</evidence>
<organism evidence="2 3">
    <name type="scientific">Diplogelasinospora grovesii</name>
    <dbReference type="NCBI Taxonomy" id="303347"/>
    <lineage>
        <taxon>Eukaryota</taxon>
        <taxon>Fungi</taxon>
        <taxon>Dikarya</taxon>
        <taxon>Ascomycota</taxon>
        <taxon>Pezizomycotina</taxon>
        <taxon>Sordariomycetes</taxon>
        <taxon>Sordariomycetidae</taxon>
        <taxon>Sordariales</taxon>
        <taxon>Diplogelasinosporaceae</taxon>
        <taxon>Diplogelasinospora</taxon>
    </lineage>
</organism>
<comment type="caution">
    <text evidence="2">The sequence shown here is derived from an EMBL/GenBank/DDBJ whole genome shotgun (WGS) entry which is preliminary data.</text>
</comment>
<dbReference type="AlphaFoldDB" id="A0AAN6S7J1"/>
<protein>
    <submittedName>
        <fullName evidence="2">Uncharacterized protein</fullName>
    </submittedName>
</protein>
<evidence type="ECO:0000313" key="3">
    <source>
        <dbReference type="Proteomes" id="UP001303473"/>
    </source>
</evidence>
<feature type="coiled-coil region" evidence="1">
    <location>
        <begin position="108"/>
        <end position="189"/>
    </location>
</feature>
<keyword evidence="3" id="KW-1185">Reference proteome</keyword>
<evidence type="ECO:0000256" key="1">
    <source>
        <dbReference type="SAM" id="Coils"/>
    </source>
</evidence>
<reference evidence="3" key="1">
    <citation type="journal article" date="2023" name="Mol. Phylogenet. Evol.">
        <title>Genome-scale phylogeny and comparative genomics of the fungal order Sordariales.</title>
        <authorList>
            <person name="Hensen N."/>
            <person name="Bonometti L."/>
            <person name="Westerberg I."/>
            <person name="Brannstrom I.O."/>
            <person name="Guillou S."/>
            <person name="Cros-Aarteil S."/>
            <person name="Calhoun S."/>
            <person name="Haridas S."/>
            <person name="Kuo A."/>
            <person name="Mondo S."/>
            <person name="Pangilinan J."/>
            <person name="Riley R."/>
            <person name="LaButti K."/>
            <person name="Andreopoulos B."/>
            <person name="Lipzen A."/>
            <person name="Chen C."/>
            <person name="Yan M."/>
            <person name="Daum C."/>
            <person name="Ng V."/>
            <person name="Clum A."/>
            <person name="Steindorff A."/>
            <person name="Ohm R.A."/>
            <person name="Martin F."/>
            <person name="Silar P."/>
            <person name="Natvig D.O."/>
            <person name="Lalanne C."/>
            <person name="Gautier V."/>
            <person name="Ament-Velasquez S.L."/>
            <person name="Kruys A."/>
            <person name="Hutchinson M.I."/>
            <person name="Powell A.J."/>
            <person name="Barry K."/>
            <person name="Miller A.N."/>
            <person name="Grigoriev I.V."/>
            <person name="Debuchy R."/>
            <person name="Gladieux P."/>
            <person name="Hiltunen Thoren M."/>
            <person name="Johannesson H."/>
        </authorList>
    </citation>
    <scope>NUCLEOTIDE SEQUENCE [LARGE SCALE GENOMIC DNA]</scope>
    <source>
        <strain evidence="3">CBS 340.73</strain>
    </source>
</reference>
<gene>
    <name evidence="2" type="ORF">QBC46DRAFT_254407</name>
</gene>
<accession>A0AAN6S7J1</accession>
<proteinExistence type="predicted"/>